<dbReference type="PANTHER" id="PTHR10949:SF0">
    <property type="entry name" value="LIPOYL SYNTHASE, MITOCHONDRIAL"/>
    <property type="match status" value="1"/>
</dbReference>
<dbReference type="KEGG" id="pspi:PS2015_2726"/>
<dbReference type="InterPro" id="IPR013785">
    <property type="entry name" value="Aldolase_TIM"/>
</dbReference>
<feature type="binding site" evidence="9">
    <location>
        <position position="79"/>
    </location>
    <ligand>
        <name>[4Fe-4S] cluster</name>
        <dbReference type="ChEBI" id="CHEBI:49883"/>
        <label>1</label>
    </ligand>
</feature>
<dbReference type="InterPro" id="IPR031691">
    <property type="entry name" value="LIAS_N"/>
</dbReference>
<dbReference type="InterPro" id="IPR006638">
    <property type="entry name" value="Elp3/MiaA/NifB-like_rSAM"/>
</dbReference>
<evidence type="ECO:0000259" key="11">
    <source>
        <dbReference type="PROSITE" id="PS51918"/>
    </source>
</evidence>
<dbReference type="Proteomes" id="UP000065641">
    <property type="component" value="Chromosome"/>
</dbReference>
<dbReference type="STRING" id="1249552.PS2015_2726"/>
<dbReference type="SFLD" id="SFLDG01058">
    <property type="entry name" value="lipoyl_synthase_like"/>
    <property type="match status" value="1"/>
</dbReference>
<keyword evidence="4 9" id="KW-0949">S-adenosyl-L-methionine</keyword>
<dbReference type="SUPFAM" id="SSF102114">
    <property type="entry name" value="Radical SAM enzymes"/>
    <property type="match status" value="1"/>
</dbReference>
<gene>
    <name evidence="9" type="primary">lipA</name>
    <name evidence="12" type="ORF">PS2015_2726</name>
</gene>
<evidence type="ECO:0000256" key="3">
    <source>
        <dbReference type="ARBA" id="ARBA00022679"/>
    </source>
</evidence>
<comment type="subcellular location">
    <subcellularLocation>
        <location evidence="9">Cytoplasm</location>
    </subcellularLocation>
</comment>
<dbReference type="PROSITE" id="PS51918">
    <property type="entry name" value="RADICAL_SAM"/>
    <property type="match status" value="1"/>
</dbReference>
<evidence type="ECO:0000256" key="8">
    <source>
        <dbReference type="ARBA" id="ARBA00047326"/>
    </source>
</evidence>
<dbReference type="Pfam" id="PF04055">
    <property type="entry name" value="Radical_SAM"/>
    <property type="match status" value="1"/>
</dbReference>
<dbReference type="GO" id="GO:0005737">
    <property type="term" value="C:cytoplasm"/>
    <property type="evidence" value="ECO:0007669"/>
    <property type="project" value="UniProtKB-SubCell"/>
</dbReference>
<evidence type="ECO:0000256" key="1">
    <source>
        <dbReference type="ARBA" id="ARBA00022485"/>
    </source>
</evidence>
<feature type="binding site" evidence="9">
    <location>
        <position position="84"/>
    </location>
    <ligand>
        <name>[4Fe-4S] cluster</name>
        <dbReference type="ChEBI" id="CHEBI:49883"/>
        <label>1</label>
    </ligand>
</feature>
<dbReference type="GO" id="GO:0009249">
    <property type="term" value="P:protein lipoylation"/>
    <property type="evidence" value="ECO:0007669"/>
    <property type="project" value="UniProtKB-UniRule"/>
</dbReference>
<dbReference type="NCBIfam" id="NF004019">
    <property type="entry name" value="PRK05481.1"/>
    <property type="match status" value="1"/>
</dbReference>
<dbReference type="NCBIfam" id="TIGR00510">
    <property type="entry name" value="lipA"/>
    <property type="match status" value="1"/>
</dbReference>
<dbReference type="SFLD" id="SFLDS00029">
    <property type="entry name" value="Radical_SAM"/>
    <property type="match status" value="1"/>
</dbReference>
<comment type="similarity">
    <text evidence="9">Belongs to the radical SAM superfamily. Lipoyl synthase family.</text>
</comment>
<keyword evidence="1 9" id="KW-0004">4Fe-4S</keyword>
<evidence type="ECO:0000313" key="13">
    <source>
        <dbReference type="Proteomes" id="UP000065641"/>
    </source>
</evidence>
<keyword evidence="7 9" id="KW-0411">Iron-sulfur</keyword>
<reference evidence="12 13" key="1">
    <citation type="submission" date="2015-11" db="EMBL/GenBank/DDBJ databases">
        <authorList>
            <person name="Zhang Y."/>
            <person name="Guo Z."/>
        </authorList>
    </citation>
    <scope>NUCLEOTIDE SEQUENCE [LARGE SCALE GENOMIC DNA]</scope>
    <source>
        <strain evidence="12 13">KCTC 32221</strain>
    </source>
</reference>
<evidence type="ECO:0000256" key="10">
    <source>
        <dbReference type="SAM" id="MobiDB-lite"/>
    </source>
</evidence>
<keyword evidence="6 9" id="KW-0408">Iron</keyword>
<evidence type="ECO:0000256" key="2">
    <source>
        <dbReference type="ARBA" id="ARBA00022490"/>
    </source>
</evidence>
<evidence type="ECO:0000313" key="12">
    <source>
        <dbReference type="EMBL" id="ALO47358.1"/>
    </source>
</evidence>
<feature type="binding site" evidence="9">
    <location>
        <position position="112"/>
    </location>
    <ligand>
        <name>[4Fe-4S] cluster</name>
        <dbReference type="ChEBI" id="CHEBI:49883"/>
        <label>2</label>
        <note>4Fe-4S-S-AdoMet</note>
    </ligand>
</feature>
<dbReference type="Gene3D" id="3.20.20.70">
    <property type="entry name" value="Aldolase class I"/>
    <property type="match status" value="1"/>
</dbReference>
<dbReference type="HAMAP" id="MF_00206">
    <property type="entry name" value="Lipoyl_synth"/>
    <property type="match status" value="1"/>
</dbReference>
<dbReference type="InterPro" id="IPR007197">
    <property type="entry name" value="rSAM"/>
</dbReference>
<dbReference type="InterPro" id="IPR003698">
    <property type="entry name" value="Lipoyl_synth"/>
</dbReference>
<organism evidence="12 13">
    <name type="scientific">Pseudohongiella spirulinae</name>
    <dbReference type="NCBI Taxonomy" id="1249552"/>
    <lineage>
        <taxon>Bacteria</taxon>
        <taxon>Pseudomonadati</taxon>
        <taxon>Pseudomonadota</taxon>
        <taxon>Gammaproteobacteria</taxon>
        <taxon>Pseudomonadales</taxon>
        <taxon>Pseudohongiellaceae</taxon>
        <taxon>Pseudohongiella</taxon>
    </lineage>
</organism>
<dbReference type="SMART" id="SM00729">
    <property type="entry name" value="Elp3"/>
    <property type="match status" value="1"/>
</dbReference>
<feature type="binding site" evidence="9">
    <location>
        <position position="109"/>
    </location>
    <ligand>
        <name>[4Fe-4S] cluster</name>
        <dbReference type="ChEBI" id="CHEBI:49883"/>
        <label>2</label>
        <note>4Fe-4S-S-AdoMet</note>
    </ligand>
</feature>
<dbReference type="RefSeq" id="WP_058022757.1">
    <property type="nucleotide sequence ID" value="NZ_CP013189.1"/>
</dbReference>
<comment type="function">
    <text evidence="9">Catalyzes the radical-mediated insertion of two sulfur atoms into the C-6 and C-8 positions of the octanoyl moiety bound to the lipoyl domains of lipoate-dependent enzymes, thereby converting the octanoylated domains into lipoylated derivatives.</text>
</comment>
<evidence type="ECO:0000256" key="7">
    <source>
        <dbReference type="ARBA" id="ARBA00023014"/>
    </source>
</evidence>
<dbReference type="FunFam" id="3.20.20.70:FF:000040">
    <property type="entry name" value="Lipoyl synthase"/>
    <property type="match status" value="1"/>
</dbReference>
<dbReference type="CDD" id="cd01335">
    <property type="entry name" value="Radical_SAM"/>
    <property type="match status" value="1"/>
</dbReference>
<keyword evidence="13" id="KW-1185">Reference proteome</keyword>
<protein>
    <recommendedName>
        <fullName evidence="9">Lipoyl synthase</fullName>
        <ecNumber evidence="9">2.8.1.8</ecNumber>
    </recommendedName>
    <alternativeName>
        <fullName evidence="9">Lip-syn</fullName>
        <shortName evidence="9">LS</shortName>
    </alternativeName>
    <alternativeName>
        <fullName evidence="9">Lipoate synthase</fullName>
    </alternativeName>
    <alternativeName>
        <fullName evidence="9">Lipoic acid synthase</fullName>
    </alternativeName>
    <alternativeName>
        <fullName evidence="9">Sulfur insertion protein LipA</fullName>
    </alternativeName>
</protein>
<keyword evidence="2 9" id="KW-0963">Cytoplasm</keyword>
<comment type="catalytic activity">
    <reaction evidence="8 9">
        <text>[[Fe-S] cluster scaffold protein carrying a second [4Fe-4S](2+) cluster] + N(6)-octanoyl-L-lysyl-[protein] + 2 oxidized [2Fe-2S]-[ferredoxin] + 2 S-adenosyl-L-methionine + 4 H(+) = [[Fe-S] cluster scaffold protein] + N(6)-[(R)-dihydrolipoyl]-L-lysyl-[protein] + 4 Fe(3+) + 2 hydrogen sulfide + 2 5'-deoxyadenosine + 2 L-methionine + 2 reduced [2Fe-2S]-[ferredoxin]</text>
        <dbReference type="Rhea" id="RHEA:16585"/>
        <dbReference type="Rhea" id="RHEA-COMP:9928"/>
        <dbReference type="Rhea" id="RHEA-COMP:10000"/>
        <dbReference type="Rhea" id="RHEA-COMP:10001"/>
        <dbReference type="Rhea" id="RHEA-COMP:10475"/>
        <dbReference type="Rhea" id="RHEA-COMP:14568"/>
        <dbReference type="Rhea" id="RHEA-COMP:14569"/>
        <dbReference type="ChEBI" id="CHEBI:15378"/>
        <dbReference type="ChEBI" id="CHEBI:17319"/>
        <dbReference type="ChEBI" id="CHEBI:29034"/>
        <dbReference type="ChEBI" id="CHEBI:29919"/>
        <dbReference type="ChEBI" id="CHEBI:33722"/>
        <dbReference type="ChEBI" id="CHEBI:33737"/>
        <dbReference type="ChEBI" id="CHEBI:33738"/>
        <dbReference type="ChEBI" id="CHEBI:57844"/>
        <dbReference type="ChEBI" id="CHEBI:59789"/>
        <dbReference type="ChEBI" id="CHEBI:78809"/>
        <dbReference type="ChEBI" id="CHEBI:83100"/>
        <dbReference type="EC" id="2.8.1.8"/>
    </reaction>
</comment>
<evidence type="ECO:0000256" key="6">
    <source>
        <dbReference type="ARBA" id="ARBA00023004"/>
    </source>
</evidence>
<feature type="region of interest" description="Disordered" evidence="10">
    <location>
        <begin position="1"/>
        <end position="50"/>
    </location>
</feature>
<evidence type="ECO:0000256" key="5">
    <source>
        <dbReference type="ARBA" id="ARBA00022723"/>
    </source>
</evidence>
<dbReference type="NCBIfam" id="NF009544">
    <property type="entry name" value="PRK12928.1"/>
    <property type="match status" value="1"/>
</dbReference>
<dbReference type="AlphaFoldDB" id="A0A0S2KGW4"/>
<dbReference type="PANTHER" id="PTHR10949">
    <property type="entry name" value="LIPOYL SYNTHASE"/>
    <property type="match status" value="1"/>
</dbReference>
<proteinExistence type="inferred from homology"/>
<dbReference type="Pfam" id="PF16881">
    <property type="entry name" value="LIAS_N"/>
    <property type="match status" value="1"/>
</dbReference>
<dbReference type="UniPathway" id="UPA00538">
    <property type="reaction ID" value="UER00593"/>
</dbReference>
<keyword evidence="5 9" id="KW-0479">Metal-binding</keyword>
<dbReference type="EMBL" id="CP013189">
    <property type="protein sequence ID" value="ALO47358.1"/>
    <property type="molecule type" value="Genomic_DNA"/>
</dbReference>
<keyword evidence="3 9" id="KW-0808">Transferase</keyword>
<comment type="cofactor">
    <cofactor evidence="9">
        <name>[4Fe-4S] cluster</name>
        <dbReference type="ChEBI" id="CHEBI:49883"/>
    </cofactor>
    <text evidence="9">Binds 2 [4Fe-4S] clusters per subunit. One cluster is coordinated with 3 cysteines and an exchangeable S-adenosyl-L-methionine.</text>
</comment>
<feature type="binding site" evidence="9">
    <location>
        <position position="90"/>
    </location>
    <ligand>
        <name>[4Fe-4S] cluster</name>
        <dbReference type="ChEBI" id="CHEBI:49883"/>
        <label>1</label>
    </ligand>
</feature>
<sequence length="357" mass="39441">MSSNDKNTPRRAPSVPSGSKFRSEHGFSAIKDGVKKSASPVEPAPVQRKPQWLRARVPGGERFEAVKQNVREHRLSTVCEESHCPNMGECWNNGTATIMVMGSVCTRACKFCAVDTGNPNGWLDKDEPAHVAESVELMGLRYIVLTSVDRDDLDDGGAAHYAACVQAIKQRTPQVTVEALTPDFSGDMDAVAKVVDSGLEVFAQNVETVERLTHPVRDPRAGYKQTLDVLAFAKQHRPQVLTKTSLMLGLGETDDEILKTMDELREIGVDILTLGQYLQPTRNHLPVVRFVTPEEFRRYREIGLEKGFMEVASGPLVRSSYRADRVFEKNNLGIPLPDVPDVAAPLNADRIPLRPVS</sequence>
<dbReference type="GO" id="GO:0046872">
    <property type="term" value="F:metal ion binding"/>
    <property type="evidence" value="ECO:0007669"/>
    <property type="project" value="UniProtKB-KW"/>
</dbReference>
<dbReference type="OrthoDB" id="9787898at2"/>
<dbReference type="PATRIC" id="fig|1249552.3.peg.2747"/>
<dbReference type="SFLD" id="SFLDF00271">
    <property type="entry name" value="lipoyl_synthase"/>
    <property type="match status" value="1"/>
</dbReference>
<comment type="pathway">
    <text evidence="9">Protein modification; protein lipoylation via endogenous pathway; protein N(6)-(lipoyl)lysine from octanoyl-[acyl-carrier-protein]: step 2/2.</text>
</comment>
<name>A0A0S2KGW4_9GAMM</name>
<feature type="binding site" evidence="9">
    <location>
        <position position="105"/>
    </location>
    <ligand>
        <name>[4Fe-4S] cluster</name>
        <dbReference type="ChEBI" id="CHEBI:49883"/>
        <label>2</label>
        <note>4Fe-4S-S-AdoMet</note>
    </ligand>
</feature>
<feature type="domain" description="Radical SAM core" evidence="11">
    <location>
        <begin position="91"/>
        <end position="309"/>
    </location>
</feature>
<dbReference type="InterPro" id="IPR058240">
    <property type="entry name" value="rSAM_sf"/>
</dbReference>
<dbReference type="EC" id="2.8.1.8" evidence="9"/>
<accession>A0A0S2KGW4</accession>
<dbReference type="GO" id="GO:0051539">
    <property type="term" value="F:4 iron, 4 sulfur cluster binding"/>
    <property type="evidence" value="ECO:0007669"/>
    <property type="project" value="UniProtKB-UniRule"/>
</dbReference>
<evidence type="ECO:0000256" key="4">
    <source>
        <dbReference type="ARBA" id="ARBA00022691"/>
    </source>
</evidence>
<dbReference type="PIRSF" id="PIRSF005963">
    <property type="entry name" value="Lipoyl_synth"/>
    <property type="match status" value="1"/>
</dbReference>
<dbReference type="GO" id="GO:0016992">
    <property type="term" value="F:lipoate synthase activity"/>
    <property type="evidence" value="ECO:0007669"/>
    <property type="project" value="UniProtKB-UniRule"/>
</dbReference>
<feature type="binding site" evidence="9">
    <location>
        <position position="320"/>
    </location>
    <ligand>
        <name>[4Fe-4S] cluster</name>
        <dbReference type="ChEBI" id="CHEBI:49883"/>
        <label>1</label>
    </ligand>
</feature>
<evidence type="ECO:0000256" key="9">
    <source>
        <dbReference type="HAMAP-Rule" id="MF_00206"/>
    </source>
</evidence>